<name>A0A6M2ZIX9_9CAUD</name>
<evidence type="ECO:0000256" key="1">
    <source>
        <dbReference type="SAM" id="Phobius"/>
    </source>
</evidence>
<keyword evidence="3" id="KW-1185">Reference proteome</keyword>
<dbReference type="EMBL" id="MK867354">
    <property type="protein sequence ID" value="QFG06526.1"/>
    <property type="molecule type" value="Genomic_DNA"/>
</dbReference>
<reference evidence="2" key="1">
    <citation type="submission" date="2019-04" db="EMBL/GenBank/DDBJ databases">
        <title>Genomic and proteomic characterization of cyanophage S-SCSM1 provides new insights into understanding the viral gene diversity and phage-host interactions.</title>
        <authorList>
            <person name="Wang Q."/>
            <person name="Xu Y."/>
            <person name="Jiao N."/>
            <person name="Zhang R."/>
        </authorList>
    </citation>
    <scope>NUCLEOTIDE SEQUENCE [LARGE SCALE GENOMIC DNA]</scope>
</reference>
<evidence type="ECO:0000313" key="3">
    <source>
        <dbReference type="Proteomes" id="UP000515683"/>
    </source>
</evidence>
<keyword evidence="1" id="KW-0472">Membrane</keyword>
<organism evidence="2 3">
    <name type="scientific">Synechococcus phage S-SCSM1</name>
    <dbReference type="NCBI Taxonomy" id="2588487"/>
    <lineage>
        <taxon>Viruses</taxon>
        <taxon>Duplodnaviria</taxon>
        <taxon>Heunggongvirae</taxon>
        <taxon>Uroviricota</taxon>
        <taxon>Caudoviricetes</taxon>
        <taxon>Pantevenvirales</taxon>
        <taxon>Kyanoviridae</taxon>
        <taxon>Zhoulongquanvirus</taxon>
        <taxon>Zhoulongquanvirus esscess</taxon>
    </lineage>
</organism>
<protein>
    <submittedName>
        <fullName evidence="2">Uncharacterized protein</fullName>
    </submittedName>
</protein>
<sequence length="108" mass="11854">MATWKADVFVNSRVGQITTTVEAATFSGAEEQIYAKHGDVQQICNLREVSSGGGSLLSDAGDMGGWFILGCIVFATWLIMEFWWIIVPVAAICGLGWIAMKTEHLWNK</sequence>
<evidence type="ECO:0000313" key="2">
    <source>
        <dbReference type="EMBL" id="QFG06526.1"/>
    </source>
</evidence>
<accession>A0A6M2ZIX9</accession>
<keyword evidence="1" id="KW-1133">Transmembrane helix</keyword>
<gene>
    <name evidence="2" type="ORF">SSCSM1_262</name>
</gene>
<keyword evidence="1" id="KW-0812">Transmembrane</keyword>
<dbReference type="Proteomes" id="UP000515683">
    <property type="component" value="Segment"/>
</dbReference>
<feature type="transmembrane region" description="Helical" evidence="1">
    <location>
        <begin position="66"/>
        <end position="99"/>
    </location>
</feature>
<proteinExistence type="predicted"/>